<evidence type="ECO:0000256" key="2">
    <source>
        <dbReference type="ARBA" id="ARBA00022737"/>
    </source>
</evidence>
<dbReference type="GO" id="GO:0031124">
    <property type="term" value="P:mRNA 3'-end processing"/>
    <property type="evidence" value="ECO:0007669"/>
    <property type="project" value="InterPro"/>
</dbReference>
<dbReference type="InterPro" id="IPR045243">
    <property type="entry name" value="Rna14-like"/>
</dbReference>
<dbReference type="PANTHER" id="PTHR19980">
    <property type="entry name" value="RNA CLEAVAGE STIMULATION FACTOR"/>
    <property type="match status" value="1"/>
</dbReference>
<evidence type="ECO:0000256" key="3">
    <source>
        <dbReference type="ARBA" id="ARBA00023242"/>
    </source>
</evidence>
<evidence type="ECO:0000256" key="1">
    <source>
        <dbReference type="ARBA" id="ARBA00004123"/>
    </source>
</evidence>
<dbReference type="EMBL" id="JWZT01004669">
    <property type="protein sequence ID" value="KII63404.1"/>
    <property type="molecule type" value="Genomic_DNA"/>
</dbReference>
<dbReference type="SUPFAM" id="SSF48452">
    <property type="entry name" value="TPR-like"/>
    <property type="match status" value="1"/>
</dbReference>
<evidence type="ECO:0000259" key="4">
    <source>
        <dbReference type="Pfam" id="PF05843"/>
    </source>
</evidence>
<comment type="caution">
    <text evidence="5">The sequence shown here is derived from an EMBL/GenBank/DDBJ whole genome shotgun (WGS) entry which is preliminary data.</text>
</comment>
<dbReference type="InterPro" id="IPR011990">
    <property type="entry name" value="TPR-like_helical_dom_sf"/>
</dbReference>
<dbReference type="PANTHER" id="PTHR19980:SF0">
    <property type="entry name" value="CLEAVAGE STIMULATION FACTOR SUBUNIT 3"/>
    <property type="match status" value="1"/>
</dbReference>
<reference evidence="5 6" key="1">
    <citation type="journal article" date="2014" name="Genome Biol. Evol.">
        <title>The genome of the myxosporean Thelohanellus kitauei shows adaptations to nutrient acquisition within its fish host.</title>
        <authorList>
            <person name="Yang Y."/>
            <person name="Xiong J."/>
            <person name="Zhou Z."/>
            <person name="Huo F."/>
            <person name="Miao W."/>
            <person name="Ran C."/>
            <person name="Liu Y."/>
            <person name="Zhang J."/>
            <person name="Feng J."/>
            <person name="Wang M."/>
            <person name="Wang M."/>
            <person name="Wang L."/>
            <person name="Yao B."/>
        </authorList>
    </citation>
    <scope>NUCLEOTIDE SEQUENCE [LARGE SCALE GENOMIC DNA]</scope>
    <source>
        <strain evidence="5">Wuqing</strain>
    </source>
</reference>
<dbReference type="Gene3D" id="1.25.40.10">
    <property type="entry name" value="Tetratricopeptide repeat domain"/>
    <property type="match status" value="1"/>
</dbReference>
<dbReference type="GO" id="GO:0003729">
    <property type="term" value="F:mRNA binding"/>
    <property type="evidence" value="ECO:0007669"/>
    <property type="project" value="TreeGrafter"/>
</dbReference>
<gene>
    <name evidence="5" type="ORF">RF11_02213</name>
</gene>
<evidence type="ECO:0000313" key="5">
    <source>
        <dbReference type="EMBL" id="KII63404.1"/>
    </source>
</evidence>
<keyword evidence="2" id="KW-0677">Repeat</keyword>
<sequence length="141" mass="16700">MCREIYCRAVNGPMNDSVIIHLCYSDFEESFGNHQKCIEIFKKLLTFKDADLSVIYINYMRHLLRTLGIEEVRRVFKNARIDNRVDYRVYVWAAQQEYRIDHNAVVSLKILDLAVKRFPGDLNLLQDFFKHLKCIHGKGFI</sequence>
<dbReference type="Proteomes" id="UP000031668">
    <property type="component" value="Unassembled WGS sequence"/>
</dbReference>
<dbReference type="OrthoDB" id="26282at2759"/>
<name>A0A0C2MGB0_THEKT</name>
<protein>
    <submittedName>
        <fullName evidence="5">Protein suppressor of forked</fullName>
    </submittedName>
</protein>
<dbReference type="Pfam" id="PF05843">
    <property type="entry name" value="Suf"/>
    <property type="match status" value="1"/>
</dbReference>
<organism evidence="5 6">
    <name type="scientific">Thelohanellus kitauei</name>
    <name type="common">Myxosporean</name>
    <dbReference type="NCBI Taxonomy" id="669202"/>
    <lineage>
        <taxon>Eukaryota</taxon>
        <taxon>Metazoa</taxon>
        <taxon>Cnidaria</taxon>
        <taxon>Myxozoa</taxon>
        <taxon>Myxosporea</taxon>
        <taxon>Bivalvulida</taxon>
        <taxon>Platysporina</taxon>
        <taxon>Myxobolidae</taxon>
        <taxon>Thelohanellus</taxon>
    </lineage>
</organism>
<feature type="domain" description="Suppressor of forked" evidence="4">
    <location>
        <begin position="2"/>
        <end position="135"/>
    </location>
</feature>
<keyword evidence="6" id="KW-1185">Reference proteome</keyword>
<accession>A0A0C2MGB0</accession>
<dbReference type="InterPro" id="IPR008847">
    <property type="entry name" value="Suf"/>
</dbReference>
<evidence type="ECO:0000313" key="6">
    <source>
        <dbReference type="Proteomes" id="UP000031668"/>
    </source>
</evidence>
<proteinExistence type="predicted"/>
<dbReference type="GO" id="GO:0005634">
    <property type="term" value="C:nucleus"/>
    <property type="evidence" value="ECO:0007669"/>
    <property type="project" value="UniProtKB-SubCell"/>
</dbReference>
<comment type="subcellular location">
    <subcellularLocation>
        <location evidence="1">Nucleus</location>
    </subcellularLocation>
</comment>
<dbReference type="AlphaFoldDB" id="A0A0C2MGB0"/>
<keyword evidence="3" id="KW-0539">Nucleus</keyword>